<evidence type="ECO:0000313" key="1">
    <source>
        <dbReference type="EMBL" id="CAI5764921.1"/>
    </source>
</evidence>
<dbReference type="AlphaFoldDB" id="A0AA35NUS1"/>
<protein>
    <submittedName>
        <fullName evidence="1">Uncharacterized protein</fullName>
    </submittedName>
</protein>
<dbReference type="Proteomes" id="UP001178461">
    <property type="component" value="Chromosome 1"/>
</dbReference>
<sequence>MCRQQPTVEMDFYSPYGDPWLLFLDLESLKSQLFHFPACVALSPEEKSMRIASYHSAKTTRGHSGC</sequence>
<accession>A0AA35NUS1</accession>
<reference evidence="1" key="1">
    <citation type="submission" date="2022-12" db="EMBL/GenBank/DDBJ databases">
        <authorList>
            <person name="Alioto T."/>
            <person name="Alioto T."/>
            <person name="Gomez Garrido J."/>
        </authorList>
    </citation>
    <scope>NUCLEOTIDE SEQUENCE</scope>
</reference>
<proteinExistence type="predicted"/>
<dbReference type="EMBL" id="OX395126">
    <property type="protein sequence ID" value="CAI5764921.1"/>
    <property type="molecule type" value="Genomic_DNA"/>
</dbReference>
<gene>
    <name evidence="1" type="ORF">PODLI_1B011320</name>
</gene>
<organism evidence="1 2">
    <name type="scientific">Podarcis lilfordi</name>
    <name type="common">Lilford's wall lizard</name>
    <dbReference type="NCBI Taxonomy" id="74358"/>
    <lineage>
        <taxon>Eukaryota</taxon>
        <taxon>Metazoa</taxon>
        <taxon>Chordata</taxon>
        <taxon>Craniata</taxon>
        <taxon>Vertebrata</taxon>
        <taxon>Euteleostomi</taxon>
        <taxon>Lepidosauria</taxon>
        <taxon>Squamata</taxon>
        <taxon>Bifurcata</taxon>
        <taxon>Unidentata</taxon>
        <taxon>Episquamata</taxon>
        <taxon>Laterata</taxon>
        <taxon>Lacertibaenia</taxon>
        <taxon>Lacertidae</taxon>
        <taxon>Podarcis</taxon>
    </lineage>
</organism>
<keyword evidence="2" id="KW-1185">Reference proteome</keyword>
<evidence type="ECO:0000313" key="2">
    <source>
        <dbReference type="Proteomes" id="UP001178461"/>
    </source>
</evidence>
<name>A0AA35NUS1_9SAUR</name>